<dbReference type="Gene3D" id="3.30.70.100">
    <property type="match status" value="2"/>
</dbReference>
<sequence>MFRTADSLPVIDRPDAAAVCVEVISVGGADGQGAVVDATAAHRRSRPWPAELLSFSCYVSTDGDSVLTYAQWSSREAALNALREEEDGPQEGPYLGVEGARSLGAVPYRLYRVVRGGAITEPEPVPECFPAAVFPMPGEDAACRWIDDLLASEEEVEGEERAYPGAIAANFHVGLGDGGVFVLSEWASEKEAAEHIEEVIQPLLDQAGGGDAGARYTHALTLTGP</sequence>
<protein>
    <recommendedName>
        <fullName evidence="3">ABM domain-containing protein</fullName>
    </recommendedName>
</protein>
<dbReference type="RefSeq" id="WP_386188550.1">
    <property type="nucleotide sequence ID" value="NZ_JBHSBC010000004.1"/>
</dbReference>
<gene>
    <name evidence="1" type="ORF">ACFOYY_06230</name>
</gene>
<evidence type="ECO:0000313" key="1">
    <source>
        <dbReference type="EMBL" id="MFC3979706.1"/>
    </source>
</evidence>
<organism evidence="1 2">
    <name type="scientific">Streptosporangium jomthongense</name>
    <dbReference type="NCBI Taxonomy" id="1193683"/>
    <lineage>
        <taxon>Bacteria</taxon>
        <taxon>Bacillati</taxon>
        <taxon>Actinomycetota</taxon>
        <taxon>Actinomycetes</taxon>
        <taxon>Streptosporangiales</taxon>
        <taxon>Streptosporangiaceae</taxon>
        <taxon>Streptosporangium</taxon>
    </lineage>
</organism>
<evidence type="ECO:0008006" key="3">
    <source>
        <dbReference type="Google" id="ProtNLM"/>
    </source>
</evidence>
<accession>A0ABV8EVL8</accession>
<proteinExistence type="predicted"/>
<comment type="caution">
    <text evidence="1">The sequence shown here is derived from an EMBL/GenBank/DDBJ whole genome shotgun (WGS) entry which is preliminary data.</text>
</comment>
<dbReference type="Proteomes" id="UP001595698">
    <property type="component" value="Unassembled WGS sequence"/>
</dbReference>
<evidence type="ECO:0000313" key="2">
    <source>
        <dbReference type="Proteomes" id="UP001595698"/>
    </source>
</evidence>
<reference evidence="2" key="1">
    <citation type="journal article" date="2019" name="Int. J. Syst. Evol. Microbiol.">
        <title>The Global Catalogue of Microorganisms (GCM) 10K type strain sequencing project: providing services to taxonomists for standard genome sequencing and annotation.</title>
        <authorList>
            <consortium name="The Broad Institute Genomics Platform"/>
            <consortium name="The Broad Institute Genome Sequencing Center for Infectious Disease"/>
            <person name="Wu L."/>
            <person name="Ma J."/>
        </authorList>
    </citation>
    <scope>NUCLEOTIDE SEQUENCE [LARGE SCALE GENOMIC DNA]</scope>
    <source>
        <strain evidence="2">TBRC 7912</strain>
    </source>
</reference>
<keyword evidence="2" id="KW-1185">Reference proteome</keyword>
<dbReference type="EMBL" id="JBHSBC010000004">
    <property type="protein sequence ID" value="MFC3979706.1"/>
    <property type="molecule type" value="Genomic_DNA"/>
</dbReference>
<name>A0ABV8EVL8_9ACTN</name>